<protein>
    <submittedName>
        <fullName evidence="2">Flavo nadh-dependent oxidoreductase</fullName>
    </submittedName>
</protein>
<dbReference type="InterPro" id="IPR045247">
    <property type="entry name" value="Oye-like"/>
</dbReference>
<dbReference type="InterPro" id="IPR013785">
    <property type="entry name" value="Aldolase_TIM"/>
</dbReference>
<dbReference type="Gene3D" id="3.20.20.70">
    <property type="entry name" value="Aldolase class I"/>
    <property type="match status" value="1"/>
</dbReference>
<dbReference type="InParanoid" id="A0A286UU21"/>
<dbReference type="STRING" id="2282107.A0A286UU21"/>
<evidence type="ECO:0000313" key="3">
    <source>
        <dbReference type="Proteomes" id="UP000217199"/>
    </source>
</evidence>
<accession>A0A286UU21</accession>
<dbReference type="GO" id="GO:0016491">
    <property type="term" value="F:oxidoreductase activity"/>
    <property type="evidence" value="ECO:0007669"/>
    <property type="project" value="InterPro"/>
</dbReference>
<dbReference type="PANTHER" id="PTHR22893">
    <property type="entry name" value="NADH OXIDOREDUCTASE-RELATED"/>
    <property type="match status" value="1"/>
</dbReference>
<dbReference type="OrthoDB" id="276546at2759"/>
<sequence length="454" mass="49570">MTSIDNSSLQARKFAAKYHFSKNRRVIVFSKLVCAKTIRICVGNRVLSTPLLGVSIRYKAQHSSFKSPSSFRFTHSQATAMSPYPSLLSPVKLGSVPLRNGVVMSALTRDRSTPTNVPNDLNREYYEQRAKGGAGLIVTEGALISQQGTEWQNAPGIWSQEHVAGWKKIVDVVHNNGGKIFCQLWHLGRVSHPDAPEQLKSGLPVYAPSAISARGGKFRFLPGSPGYVTPTEVPDPTILIGQYKKAAINAKEAGFDGVELHGANGYLVQQFLDNTSNHRTDRWGGSAENRSRFGLEVLKEIVAIWGADKVGVKLNPCGGYNDMGMSLEDTIETYSHFIKEADALGLAYICLVRYAAKLDAEFDGKTRATQHDVLGTYGPLIKNASILLNGDISPQEGEELIKAGKISGVELGWVWIGTPDVVSRLQNGKELNYNVAIHRLYGGDGTGYTDYPFA</sequence>
<name>A0A286UU21_9AGAM</name>
<comment type="caution">
    <text evidence="2">The sequence shown here is derived from an EMBL/GenBank/DDBJ whole genome shotgun (WGS) entry which is preliminary data.</text>
</comment>
<dbReference type="AlphaFoldDB" id="A0A286UU21"/>
<organism evidence="2 3">
    <name type="scientific">Pyrrhoderma noxium</name>
    <dbReference type="NCBI Taxonomy" id="2282107"/>
    <lineage>
        <taxon>Eukaryota</taxon>
        <taxon>Fungi</taxon>
        <taxon>Dikarya</taxon>
        <taxon>Basidiomycota</taxon>
        <taxon>Agaricomycotina</taxon>
        <taxon>Agaricomycetes</taxon>
        <taxon>Hymenochaetales</taxon>
        <taxon>Hymenochaetaceae</taxon>
        <taxon>Pyrrhoderma</taxon>
    </lineage>
</organism>
<gene>
    <name evidence="2" type="ORF">PNOK_0003200</name>
</gene>
<dbReference type="PANTHER" id="PTHR22893:SF91">
    <property type="entry name" value="NADPH DEHYDROGENASE 2-RELATED"/>
    <property type="match status" value="1"/>
</dbReference>
<reference evidence="2 3" key="1">
    <citation type="journal article" date="2017" name="Mol. Ecol.">
        <title>Comparative and population genomic landscape of Phellinus noxius: A hypervariable fungus causing root rot in trees.</title>
        <authorList>
            <person name="Chung C.L."/>
            <person name="Lee T.J."/>
            <person name="Akiba M."/>
            <person name="Lee H.H."/>
            <person name="Kuo T.H."/>
            <person name="Liu D."/>
            <person name="Ke H.M."/>
            <person name="Yokoi T."/>
            <person name="Roa M.B."/>
            <person name="Lu M.J."/>
            <person name="Chang Y.Y."/>
            <person name="Ann P.J."/>
            <person name="Tsai J.N."/>
            <person name="Chen C.Y."/>
            <person name="Tzean S.S."/>
            <person name="Ota Y."/>
            <person name="Hattori T."/>
            <person name="Sahashi N."/>
            <person name="Liou R.F."/>
            <person name="Kikuchi T."/>
            <person name="Tsai I.J."/>
        </authorList>
    </citation>
    <scope>NUCLEOTIDE SEQUENCE [LARGE SCALE GENOMIC DNA]</scope>
    <source>
        <strain evidence="2 3">FFPRI411160</strain>
    </source>
</reference>
<dbReference type="InterPro" id="IPR001155">
    <property type="entry name" value="OxRdtase_FMN_N"/>
</dbReference>
<keyword evidence="3" id="KW-1185">Reference proteome</keyword>
<dbReference type="Pfam" id="PF00724">
    <property type="entry name" value="Oxidored_FMN"/>
    <property type="match status" value="1"/>
</dbReference>
<evidence type="ECO:0000313" key="2">
    <source>
        <dbReference type="EMBL" id="PAV22965.1"/>
    </source>
</evidence>
<dbReference type="Proteomes" id="UP000217199">
    <property type="component" value="Unassembled WGS sequence"/>
</dbReference>
<dbReference type="CDD" id="cd02933">
    <property type="entry name" value="OYE_like_FMN"/>
    <property type="match status" value="1"/>
</dbReference>
<dbReference type="GO" id="GO:0010181">
    <property type="term" value="F:FMN binding"/>
    <property type="evidence" value="ECO:0007669"/>
    <property type="project" value="InterPro"/>
</dbReference>
<feature type="domain" description="NADH:flavin oxidoreductase/NADH oxidase N-terminal" evidence="1">
    <location>
        <begin position="87"/>
        <end position="432"/>
    </location>
</feature>
<dbReference type="SUPFAM" id="SSF51395">
    <property type="entry name" value="FMN-linked oxidoreductases"/>
    <property type="match status" value="1"/>
</dbReference>
<proteinExistence type="predicted"/>
<dbReference type="EMBL" id="NBII01000001">
    <property type="protein sequence ID" value="PAV22965.1"/>
    <property type="molecule type" value="Genomic_DNA"/>
</dbReference>
<evidence type="ECO:0000259" key="1">
    <source>
        <dbReference type="Pfam" id="PF00724"/>
    </source>
</evidence>